<dbReference type="InterPro" id="IPR028087">
    <property type="entry name" value="Tad_N"/>
</dbReference>
<proteinExistence type="predicted"/>
<dbReference type="Pfam" id="PF13400">
    <property type="entry name" value="Tad"/>
    <property type="match status" value="1"/>
</dbReference>
<keyword evidence="4" id="KW-1185">Reference proteome</keyword>
<reference evidence="4" key="1">
    <citation type="submission" date="2017-05" db="EMBL/GenBank/DDBJ databases">
        <authorList>
            <person name="Rodrigo-Torres L."/>
            <person name="Arahal R. D."/>
            <person name="Lucena T."/>
        </authorList>
    </citation>
    <scope>NUCLEOTIDE SEQUENCE [LARGE SCALE GENOMIC DNA]</scope>
    <source>
        <strain evidence="4">CECT 8489</strain>
    </source>
</reference>
<dbReference type="OrthoDB" id="8014659at2"/>
<feature type="domain" description="Putative Flp pilus-assembly TadG-like N-terminal" evidence="2">
    <location>
        <begin position="19"/>
        <end position="65"/>
    </location>
</feature>
<accession>A0A238IUT1</accession>
<sequence>MLNRVPGMNNSKFKNDESGALLVFFALCVAAIFLIASLSFDLGRRASTQTELQSFADNVALAAAGELNGQPDAIPRAIKAANDLIRDNFTFGNGDRTLATSDDYVLTFYDSLPDPEDDPLDRLWPTALDPVPEISSRVARFARVQVNSVDVDWVFARLLTIFTSDGLPDEAVDAEATAGATTLTCDVSPVWFCLPEDFGEGEADAEDWIEANYGHTLMLRTGGGGNGGGNGNNGGGGSWVPGNFGWLDVREMIPAEALVDTNGNNPCVDSDGKPLTGSPLYNCLIGAEGSVTTCFPNGDIAFLPGQRNGITPAILNSRFDMFNATAKIYQDDSRFPTAAVTTKKYAEGSTCASQSEDDILDATDFLPDDCFFVAGSAGCQDFTNPVSGGTEARFGDGVWTDGRLKYVDINYSLDFESLGRPIEISDIDSVINGVTISEAEVEVLYSLPGNDGSAYHRDDPFRPDVYEANGITPLPAPNPEHLQLPSDAWRFDYYQAEMALSYGDKTNTATFLYDGTPGSGRVNLEPSATGVNLLPKLERDDGSFVNRQGSTVPTCSDNISLDPGRRTIVAAAVDCSLDGPNGTINGRDTGFAESYVEMFIQSVVGGTTTNGDMTMYVELLDDVKAGGGNDSTKPGIFRTLVQLYR</sequence>
<keyword evidence="1" id="KW-0472">Membrane</keyword>
<dbReference type="EMBL" id="FXXQ01000001">
    <property type="protein sequence ID" value="SMX22046.1"/>
    <property type="molecule type" value="Genomic_DNA"/>
</dbReference>
<gene>
    <name evidence="3" type="ORF">BOA8489_00133</name>
</gene>
<feature type="transmembrane region" description="Helical" evidence="1">
    <location>
        <begin position="21"/>
        <end position="40"/>
    </location>
</feature>
<name>A0A238IUT1_9RHOB</name>
<evidence type="ECO:0000313" key="4">
    <source>
        <dbReference type="Proteomes" id="UP000201838"/>
    </source>
</evidence>
<evidence type="ECO:0000256" key="1">
    <source>
        <dbReference type="SAM" id="Phobius"/>
    </source>
</evidence>
<protein>
    <recommendedName>
        <fullName evidence="2">Putative Flp pilus-assembly TadG-like N-terminal domain-containing protein</fullName>
    </recommendedName>
</protein>
<dbReference type="AlphaFoldDB" id="A0A238IUT1"/>
<keyword evidence="1" id="KW-0812">Transmembrane</keyword>
<evidence type="ECO:0000313" key="3">
    <source>
        <dbReference type="EMBL" id="SMX22046.1"/>
    </source>
</evidence>
<keyword evidence="1" id="KW-1133">Transmembrane helix</keyword>
<organism evidence="3 4">
    <name type="scientific">Boseongicola aestuarii</name>
    <dbReference type="NCBI Taxonomy" id="1470561"/>
    <lineage>
        <taxon>Bacteria</taxon>
        <taxon>Pseudomonadati</taxon>
        <taxon>Pseudomonadota</taxon>
        <taxon>Alphaproteobacteria</taxon>
        <taxon>Rhodobacterales</taxon>
        <taxon>Paracoccaceae</taxon>
        <taxon>Boseongicola</taxon>
    </lineage>
</organism>
<evidence type="ECO:0000259" key="2">
    <source>
        <dbReference type="Pfam" id="PF13400"/>
    </source>
</evidence>
<dbReference type="Proteomes" id="UP000201838">
    <property type="component" value="Unassembled WGS sequence"/>
</dbReference>